<accession>A0A7S4A867</accession>
<feature type="transmembrane region" description="Helical" evidence="5">
    <location>
        <begin position="50"/>
        <end position="69"/>
    </location>
</feature>
<evidence type="ECO:0000313" key="8">
    <source>
        <dbReference type="EMBL" id="CAH0376701.1"/>
    </source>
</evidence>
<organism evidence="7">
    <name type="scientific">Pelagomonas calceolata</name>
    <dbReference type="NCBI Taxonomy" id="35677"/>
    <lineage>
        <taxon>Eukaryota</taxon>
        <taxon>Sar</taxon>
        <taxon>Stramenopiles</taxon>
        <taxon>Ochrophyta</taxon>
        <taxon>Pelagophyceae</taxon>
        <taxon>Pelagomonadales</taxon>
        <taxon>Pelagomonadaceae</taxon>
        <taxon>Pelagomonas</taxon>
    </lineage>
</organism>
<feature type="transmembrane region" description="Helical" evidence="5">
    <location>
        <begin position="81"/>
        <end position="100"/>
    </location>
</feature>
<evidence type="ECO:0000256" key="1">
    <source>
        <dbReference type="ARBA" id="ARBA00004141"/>
    </source>
</evidence>
<protein>
    <recommendedName>
        <fullName evidence="6">NnrU domain-containing protein</fullName>
    </recommendedName>
</protein>
<gene>
    <name evidence="7" type="ORF">PCAL00307_LOCUS22334</name>
    <name evidence="8" type="ORF">PECAL_5P13070</name>
</gene>
<dbReference type="InterPro" id="IPR009915">
    <property type="entry name" value="NnrU_dom"/>
</dbReference>
<feature type="transmembrane region" description="Helical" evidence="5">
    <location>
        <begin position="144"/>
        <end position="171"/>
    </location>
</feature>
<keyword evidence="9" id="KW-1185">Reference proteome</keyword>
<reference evidence="7" key="1">
    <citation type="submission" date="2021-01" db="EMBL/GenBank/DDBJ databases">
        <authorList>
            <person name="Corre E."/>
            <person name="Pelletier E."/>
            <person name="Niang G."/>
            <person name="Scheremetjew M."/>
            <person name="Finn R."/>
            <person name="Kale V."/>
            <person name="Holt S."/>
            <person name="Cochrane G."/>
            <person name="Meng A."/>
            <person name="Brown T."/>
            <person name="Cohen L."/>
        </authorList>
    </citation>
    <scope>NUCLEOTIDE SEQUENCE</scope>
    <source>
        <strain evidence="7">CCMP1756</strain>
    </source>
</reference>
<keyword evidence="2 5" id="KW-0812">Transmembrane</keyword>
<dbReference type="EMBL" id="HBIW01025882">
    <property type="protein sequence ID" value="CAE0706883.1"/>
    <property type="molecule type" value="Transcribed_RNA"/>
</dbReference>
<dbReference type="EMBL" id="CAKKNE010000005">
    <property type="protein sequence ID" value="CAH0376701.1"/>
    <property type="molecule type" value="Genomic_DNA"/>
</dbReference>
<evidence type="ECO:0000256" key="2">
    <source>
        <dbReference type="ARBA" id="ARBA00022692"/>
    </source>
</evidence>
<dbReference type="GO" id="GO:0016020">
    <property type="term" value="C:membrane"/>
    <property type="evidence" value="ECO:0007669"/>
    <property type="project" value="UniProtKB-SubCell"/>
</dbReference>
<feature type="transmembrane region" description="Helical" evidence="5">
    <location>
        <begin position="12"/>
        <end position="30"/>
    </location>
</feature>
<keyword evidence="3 5" id="KW-1133">Transmembrane helix</keyword>
<feature type="domain" description="NnrU" evidence="6">
    <location>
        <begin position="21"/>
        <end position="240"/>
    </location>
</feature>
<evidence type="ECO:0000259" key="6">
    <source>
        <dbReference type="Pfam" id="PF07298"/>
    </source>
</evidence>
<sequence>MLPPAQVLAHPSVYLCGGGWLFFVAENAVLSENRQVFIDRLGDRGYKSCYGLLSTCSLASVAYGLWRHGPGPRVRTVGPPSLALGSALTCVGLVGAFNLAPALANPMSDDFTGCPLDLKAARAEKPTDVVGLERVTRHPQFWSLGFLGLGCAAMTPFAGTAAAALGFPLVALVNGTHLDSRHRRGMGGSLSVEREAKTSGVPFVALLRGRQAWAPLLDELKPVNSVLALGASAAVFVAFVAT</sequence>
<evidence type="ECO:0000256" key="4">
    <source>
        <dbReference type="ARBA" id="ARBA00023136"/>
    </source>
</evidence>
<evidence type="ECO:0000256" key="5">
    <source>
        <dbReference type="SAM" id="Phobius"/>
    </source>
</evidence>
<evidence type="ECO:0000313" key="7">
    <source>
        <dbReference type="EMBL" id="CAE0706883.1"/>
    </source>
</evidence>
<reference evidence="8" key="2">
    <citation type="submission" date="2021-11" db="EMBL/GenBank/DDBJ databases">
        <authorList>
            <consortium name="Genoscope - CEA"/>
            <person name="William W."/>
        </authorList>
    </citation>
    <scope>NUCLEOTIDE SEQUENCE</scope>
</reference>
<keyword evidence="4 5" id="KW-0472">Membrane</keyword>
<comment type="subcellular location">
    <subcellularLocation>
        <location evidence="1">Membrane</location>
        <topology evidence="1">Multi-pass membrane protein</topology>
    </subcellularLocation>
</comment>
<evidence type="ECO:0000313" key="9">
    <source>
        <dbReference type="Proteomes" id="UP000789595"/>
    </source>
</evidence>
<name>A0A7S4A867_9STRA</name>
<feature type="transmembrane region" description="Helical" evidence="5">
    <location>
        <begin position="223"/>
        <end position="241"/>
    </location>
</feature>
<dbReference type="OrthoDB" id="41527at2759"/>
<dbReference type="Proteomes" id="UP000789595">
    <property type="component" value="Unassembled WGS sequence"/>
</dbReference>
<proteinExistence type="predicted"/>
<dbReference type="AlphaFoldDB" id="A0A7S4A867"/>
<evidence type="ECO:0000256" key="3">
    <source>
        <dbReference type="ARBA" id="ARBA00022989"/>
    </source>
</evidence>
<dbReference type="Pfam" id="PF07298">
    <property type="entry name" value="NnrU"/>
    <property type="match status" value="1"/>
</dbReference>